<accession>I7GJF1</accession>
<organism evidence="2">
    <name type="scientific">Macaca fascicularis</name>
    <name type="common">Crab-eating macaque</name>
    <name type="synonym">Cynomolgus monkey</name>
    <dbReference type="NCBI Taxonomy" id="9541"/>
    <lineage>
        <taxon>Eukaryota</taxon>
        <taxon>Metazoa</taxon>
        <taxon>Chordata</taxon>
        <taxon>Craniata</taxon>
        <taxon>Vertebrata</taxon>
        <taxon>Euteleostomi</taxon>
        <taxon>Mammalia</taxon>
        <taxon>Eutheria</taxon>
        <taxon>Euarchontoglires</taxon>
        <taxon>Primates</taxon>
        <taxon>Haplorrhini</taxon>
        <taxon>Catarrhini</taxon>
        <taxon>Cercopithecidae</taxon>
        <taxon>Cercopithecinae</taxon>
        <taxon>Macaca</taxon>
    </lineage>
</organism>
<feature type="region of interest" description="Disordered" evidence="1">
    <location>
        <begin position="1"/>
        <end position="59"/>
    </location>
</feature>
<dbReference type="AlphaFoldDB" id="I7GJF1"/>
<feature type="compositionally biased region" description="Basic residues" evidence="1">
    <location>
        <begin position="15"/>
        <end position="28"/>
    </location>
</feature>
<name>I7GJF1_MACFA</name>
<sequence length="104" mass="11625">MTVSLYSSLDDRARPCTKKKKKRKRRGDRGKPGAPHLRRAHLRIQKSQDAGLDGPSASRAPRLTVARRCCWPAHGDCPASGAVSGPKNGSVSRNWYVNWQHFVY</sequence>
<dbReference type="EMBL" id="AB174519">
    <property type="protein sequence ID" value="BAE91581.1"/>
    <property type="molecule type" value="mRNA"/>
</dbReference>
<evidence type="ECO:0000256" key="1">
    <source>
        <dbReference type="SAM" id="MobiDB-lite"/>
    </source>
</evidence>
<protein>
    <submittedName>
        <fullName evidence="2">Macaca fascicularis brain cDNA clone: QtrA-17654, similar to human rhysin 2 (BBAP), mRNA, RefSeq: NM_138287.2</fullName>
    </submittedName>
</protein>
<reference evidence="2" key="1">
    <citation type="journal article" date="2007" name="PLoS Biol.">
        <title>Rate of evolution in brain-expressed genes in humans and other primates.</title>
        <authorList>
            <person name="Wang H.-Y."/>
            <person name="Chien H.-C."/>
            <person name="Osada N."/>
            <person name="Hashimoto K."/>
            <person name="Sugano S."/>
            <person name="Gojobori T."/>
            <person name="Chou C.-K."/>
            <person name="Tsai S.-F."/>
            <person name="Wu C.-I."/>
            <person name="Shen C.-K.J."/>
        </authorList>
    </citation>
    <scope>NUCLEOTIDE SEQUENCE</scope>
</reference>
<proteinExistence type="evidence at transcript level"/>
<evidence type="ECO:0000313" key="2">
    <source>
        <dbReference type="EMBL" id="BAE91581.1"/>
    </source>
</evidence>